<dbReference type="GeneID" id="92032294"/>
<comment type="caution">
    <text evidence="1">The sequence shown here is derived from an EMBL/GenBank/DDBJ whole genome shotgun (WGS) entry which is preliminary data.</text>
</comment>
<proteinExistence type="predicted"/>
<dbReference type="Proteomes" id="UP001360953">
    <property type="component" value="Unassembled WGS sequence"/>
</dbReference>
<organism evidence="1 2">
    <name type="scientific">Phyllosticta citribraziliensis</name>
    <dbReference type="NCBI Taxonomy" id="989973"/>
    <lineage>
        <taxon>Eukaryota</taxon>
        <taxon>Fungi</taxon>
        <taxon>Dikarya</taxon>
        <taxon>Ascomycota</taxon>
        <taxon>Pezizomycotina</taxon>
        <taxon>Dothideomycetes</taxon>
        <taxon>Dothideomycetes incertae sedis</taxon>
        <taxon>Botryosphaeriales</taxon>
        <taxon>Phyllostictaceae</taxon>
        <taxon>Phyllosticta</taxon>
    </lineage>
</organism>
<dbReference type="EMBL" id="JBBPEH010000003">
    <property type="protein sequence ID" value="KAK7540624.1"/>
    <property type="molecule type" value="Genomic_DNA"/>
</dbReference>
<name>A0ABR1LZJ5_9PEZI</name>
<accession>A0ABR1LZJ5</accession>
<protein>
    <submittedName>
        <fullName evidence="1">Uncharacterized protein</fullName>
    </submittedName>
</protein>
<reference evidence="1 2" key="1">
    <citation type="submission" date="2024-04" db="EMBL/GenBank/DDBJ databases">
        <title>Phyllosticta paracitricarpa is synonymous to the EU quarantine fungus P. citricarpa based on phylogenomic analyses.</title>
        <authorList>
            <consortium name="Lawrence Berkeley National Laboratory"/>
            <person name="Van ingen-buijs V.A."/>
            <person name="Van westerhoven A.C."/>
            <person name="Haridas S."/>
            <person name="Skiadas P."/>
            <person name="Martin F."/>
            <person name="Groenewald J.Z."/>
            <person name="Crous P.W."/>
            <person name="Seidl M.F."/>
        </authorList>
    </citation>
    <scope>NUCLEOTIDE SEQUENCE [LARGE SCALE GENOMIC DNA]</scope>
    <source>
        <strain evidence="1 2">CPC 17464</strain>
    </source>
</reference>
<sequence>MLHKQYLYNNASKIAATRVSRFVLSQLHDHSKRNQYSWHCLHSPLMAASTKPLASLSSAIFPAAPPSPLNNSCNAIKSFALVRSASSSNAALVLAPAVSPCCCCDLEIASDGFVTAAIDGAGNGYVVVVEAETRARAAGASYLARGLSVNSLSISGRWVVNMQGGMHSVQERRDRRRRGACRGRTEFQQFALSLKDLESGSKGEGTLRGDYGTVLRA</sequence>
<evidence type="ECO:0000313" key="2">
    <source>
        <dbReference type="Proteomes" id="UP001360953"/>
    </source>
</evidence>
<dbReference type="RefSeq" id="XP_066657555.1">
    <property type="nucleotide sequence ID" value="XM_066799388.1"/>
</dbReference>
<evidence type="ECO:0000313" key="1">
    <source>
        <dbReference type="EMBL" id="KAK7540624.1"/>
    </source>
</evidence>
<gene>
    <name evidence="1" type="ORF">J3D65DRAFT_615901</name>
</gene>
<keyword evidence="2" id="KW-1185">Reference proteome</keyword>